<dbReference type="InterPro" id="IPR055335">
    <property type="entry name" value="Ucp6/RUP1"/>
</dbReference>
<dbReference type="PANTHER" id="PTHR39597">
    <property type="entry name" value="UBA DOMAIN-CONTAINING PROTEIN RUP1"/>
    <property type="match status" value="1"/>
</dbReference>
<dbReference type="Pfam" id="PF00443">
    <property type="entry name" value="UCH"/>
    <property type="match status" value="1"/>
</dbReference>
<dbReference type="EMBL" id="MCGN01000001">
    <property type="protein sequence ID" value="ORZ03558.1"/>
    <property type="molecule type" value="Genomic_DNA"/>
</dbReference>
<dbReference type="GO" id="GO:0016579">
    <property type="term" value="P:protein deubiquitination"/>
    <property type="evidence" value="ECO:0007669"/>
    <property type="project" value="InterPro"/>
</dbReference>
<keyword evidence="4" id="KW-1185">Reference proteome</keyword>
<feature type="compositionally biased region" description="Polar residues" evidence="1">
    <location>
        <begin position="591"/>
        <end position="600"/>
    </location>
</feature>
<dbReference type="AlphaFoldDB" id="A0A1X2HWV0"/>
<proteinExistence type="predicted"/>
<dbReference type="GO" id="GO:0005829">
    <property type="term" value="C:cytosol"/>
    <property type="evidence" value="ECO:0007669"/>
    <property type="project" value="TreeGrafter"/>
</dbReference>
<dbReference type="PANTHER" id="PTHR39597:SF1">
    <property type="entry name" value="UBA DOMAIN-CONTAINING PROTEIN RUP1"/>
    <property type="match status" value="1"/>
</dbReference>
<feature type="compositionally biased region" description="Acidic residues" evidence="1">
    <location>
        <begin position="581"/>
        <end position="590"/>
    </location>
</feature>
<evidence type="ECO:0000313" key="3">
    <source>
        <dbReference type="EMBL" id="ORZ03558.1"/>
    </source>
</evidence>
<comment type="caution">
    <text evidence="3">The sequence shown here is derived from an EMBL/GenBank/DDBJ whole genome shotgun (WGS) entry which is preliminary data.</text>
</comment>
<dbReference type="Gene3D" id="3.90.70.10">
    <property type="entry name" value="Cysteine proteinases"/>
    <property type="match status" value="1"/>
</dbReference>
<dbReference type="GO" id="GO:0005634">
    <property type="term" value="C:nucleus"/>
    <property type="evidence" value="ECO:0007669"/>
    <property type="project" value="TreeGrafter"/>
</dbReference>
<dbReference type="CDD" id="cd02257">
    <property type="entry name" value="Peptidase_C19"/>
    <property type="match status" value="1"/>
</dbReference>
<organism evidence="3 4">
    <name type="scientific">Syncephalastrum racemosum</name>
    <name type="common">Filamentous fungus</name>
    <dbReference type="NCBI Taxonomy" id="13706"/>
    <lineage>
        <taxon>Eukaryota</taxon>
        <taxon>Fungi</taxon>
        <taxon>Fungi incertae sedis</taxon>
        <taxon>Mucoromycota</taxon>
        <taxon>Mucoromycotina</taxon>
        <taxon>Mucoromycetes</taxon>
        <taxon>Mucorales</taxon>
        <taxon>Syncephalastraceae</taxon>
        <taxon>Syncephalastrum</taxon>
    </lineage>
</organism>
<dbReference type="GO" id="GO:0004843">
    <property type="term" value="F:cysteine-type deubiquitinase activity"/>
    <property type="evidence" value="ECO:0007669"/>
    <property type="project" value="InterPro"/>
</dbReference>
<dbReference type="STRING" id="13706.A0A1X2HWV0"/>
<feature type="domain" description="USP" evidence="2">
    <location>
        <begin position="73"/>
        <end position="527"/>
    </location>
</feature>
<dbReference type="SUPFAM" id="SSF54001">
    <property type="entry name" value="Cysteine proteinases"/>
    <property type="match status" value="1"/>
</dbReference>
<feature type="compositionally biased region" description="Polar residues" evidence="1">
    <location>
        <begin position="24"/>
        <end position="42"/>
    </location>
</feature>
<dbReference type="InterPro" id="IPR001394">
    <property type="entry name" value="Peptidase_C19_UCH"/>
</dbReference>
<evidence type="ECO:0000256" key="1">
    <source>
        <dbReference type="SAM" id="MobiDB-lite"/>
    </source>
</evidence>
<dbReference type="InParanoid" id="A0A1X2HWV0"/>
<feature type="region of interest" description="Disordered" evidence="1">
    <location>
        <begin position="288"/>
        <end position="307"/>
    </location>
</feature>
<evidence type="ECO:0000313" key="4">
    <source>
        <dbReference type="Proteomes" id="UP000242180"/>
    </source>
</evidence>
<dbReference type="OMA" id="YNFAYSP"/>
<dbReference type="PROSITE" id="PS50235">
    <property type="entry name" value="USP_3"/>
    <property type="match status" value="1"/>
</dbReference>
<evidence type="ECO:0000259" key="2">
    <source>
        <dbReference type="PROSITE" id="PS50235"/>
    </source>
</evidence>
<name>A0A1X2HWV0_SYNRA</name>
<feature type="region of interest" description="Disordered" evidence="1">
    <location>
        <begin position="581"/>
        <end position="617"/>
    </location>
</feature>
<dbReference type="InterPro" id="IPR038765">
    <property type="entry name" value="Papain-like_cys_pep_sf"/>
</dbReference>
<dbReference type="InterPro" id="IPR028889">
    <property type="entry name" value="USP"/>
</dbReference>
<dbReference type="OrthoDB" id="443682at2759"/>
<sequence>MLKDYALTDAERMGPKDDYDDSNWALTLSSVAKESCQGRNDNPPSPTTTKPPLTWWHDPSNPAERTAKDDIPIGLRPPEFEYAYVPAILQSLFHITLFRHYILTHQPLPYGWGSVDDYWKGKGDGIYGYTLVRRPPLPAAEAPLDADESIPIEERVLAQAEWDAYGNTHLEAMTVPDKALSELQKLYAFLSHTRRQYGSSIHFVRSMSDKKSSRNDWRSADVGVDVFLDSLFNVFSTQRNLVDLFRLRAQIEYGDDVDHEEIFYLTLGSHRKQKSFHECLAPLVYESDHHQNNDEDDDDEVGNLSDTSSDSAHIKITTFEHVPPILLISFDGNGDEGSRVISAEERYMVEKTLYMDRYLLQNRDKALAGYQQVEDWRNEIRRARSELKNTMHSCRSISIDKRSILKSTLDYFATKQDDPDGEINNLRTVLMETQENITRRLEELEHLERDRMGAIHKIFDVPELHKKPYDLHASLHRDGYDGPGHYWAYANVEGDWYKFSDALVEPVLEQHVLYDPTPPFALIYTDRSIQKIPKEQLDADLPATLQEFVESERSQFERELHEYGQRDSEWPVEGHLVDVDDDVNDGDVDTADNQSINYADSSEGDAQSLPDDVWRDTTDVSPAVDETVTRLLLDAESYSADDGRIIRDIKGFLAYLKDTRALKRLFTLYTLDDKETINDELAKEDELLAPYYFEYETYQGLAETSHRGLTRFVAHDYQGALACFDRVQEREDAWRFHINFEVGPPLAFKRRELCMLSFYYALKPVTRACISEMDKKAYQMACDDAYRTRGLEEALRTAERAQRVVGQENISSDPLTSEMRDRWLRFSEERGADLQDGQSDSLNTLVMLLLEGSTTKDTPFDTPDSQAYPTRDETEPEILWRAYEEAKQHAFSVL</sequence>
<reference evidence="3 4" key="1">
    <citation type="submission" date="2016-07" db="EMBL/GenBank/DDBJ databases">
        <title>Pervasive Adenine N6-methylation of Active Genes in Fungi.</title>
        <authorList>
            <consortium name="DOE Joint Genome Institute"/>
            <person name="Mondo S.J."/>
            <person name="Dannebaum R.O."/>
            <person name="Kuo R.C."/>
            <person name="Labutti K."/>
            <person name="Haridas S."/>
            <person name="Kuo A."/>
            <person name="Salamov A."/>
            <person name="Ahrendt S.R."/>
            <person name="Lipzen A."/>
            <person name="Sullivan W."/>
            <person name="Andreopoulos W.B."/>
            <person name="Clum A."/>
            <person name="Lindquist E."/>
            <person name="Daum C."/>
            <person name="Ramamoorthy G.K."/>
            <person name="Gryganskyi A."/>
            <person name="Culley D."/>
            <person name="Magnuson J.K."/>
            <person name="James T.Y."/>
            <person name="O'Malley M.A."/>
            <person name="Stajich J.E."/>
            <person name="Spatafora J.W."/>
            <person name="Visel A."/>
            <person name="Grigoriev I.V."/>
        </authorList>
    </citation>
    <scope>NUCLEOTIDE SEQUENCE [LARGE SCALE GENOMIC DNA]</scope>
    <source>
        <strain evidence="3 4">NRRL 2496</strain>
    </source>
</reference>
<accession>A0A1X2HWV0</accession>
<gene>
    <name evidence="3" type="ORF">BCR43DRAFT_483570</name>
</gene>
<protein>
    <recommendedName>
        <fullName evidence="2">USP domain-containing protein</fullName>
    </recommendedName>
</protein>
<dbReference type="Proteomes" id="UP000242180">
    <property type="component" value="Unassembled WGS sequence"/>
</dbReference>
<feature type="region of interest" description="Disordered" evidence="1">
    <location>
        <begin position="1"/>
        <end position="70"/>
    </location>
</feature>